<evidence type="ECO:0000256" key="1">
    <source>
        <dbReference type="SAM" id="MobiDB-lite"/>
    </source>
</evidence>
<reference evidence="3" key="1">
    <citation type="submission" date="2020-10" db="EMBL/GenBank/DDBJ databases">
        <authorList>
            <person name="Gilroy R."/>
        </authorList>
    </citation>
    <scope>NUCLEOTIDE SEQUENCE</scope>
    <source>
        <strain evidence="3">ChiBcec2-4451</strain>
    </source>
</reference>
<dbReference type="AlphaFoldDB" id="A0A9D1NXC6"/>
<keyword evidence="2" id="KW-1133">Transmembrane helix</keyword>
<feature type="transmembrane region" description="Helical" evidence="2">
    <location>
        <begin position="99"/>
        <end position="120"/>
    </location>
</feature>
<name>A0A9D1NXC6_9FIRM</name>
<evidence type="ECO:0000256" key="2">
    <source>
        <dbReference type="SAM" id="Phobius"/>
    </source>
</evidence>
<dbReference type="EMBL" id="DVON01000278">
    <property type="protein sequence ID" value="HIV14028.1"/>
    <property type="molecule type" value="Genomic_DNA"/>
</dbReference>
<comment type="caution">
    <text evidence="3">The sequence shown here is derived from an EMBL/GenBank/DDBJ whole genome shotgun (WGS) entry which is preliminary data.</text>
</comment>
<proteinExistence type="predicted"/>
<gene>
    <name evidence="3" type="ORF">IAA63_12950</name>
</gene>
<sequence length="237" mass="26135">MSQSVEEIKSIQGKMLLQMIGALLIFTAISVVFQGVMMLTMSLGGSEASVEARQQLLEGGYTVPILVSIGAVYLILGLTQIFTGLFSFRLANRLDKVKILKIVAIIYTVVSLLQQAYLFLMNVTGALSWISAILMPGVLIWALQKNLRLAKEDPKRVYVVDPSKTVRGRQQPKKTTSLMERAKAQVKDEELAARVAGETPDGQQKQDQAHPVKYDDLEFVTAMNAASDETGEETQDR</sequence>
<reference evidence="3" key="2">
    <citation type="journal article" date="2021" name="PeerJ">
        <title>Extensive microbial diversity within the chicken gut microbiome revealed by metagenomics and culture.</title>
        <authorList>
            <person name="Gilroy R."/>
            <person name="Ravi A."/>
            <person name="Getino M."/>
            <person name="Pursley I."/>
            <person name="Horton D.L."/>
            <person name="Alikhan N.F."/>
            <person name="Baker D."/>
            <person name="Gharbi K."/>
            <person name="Hall N."/>
            <person name="Watson M."/>
            <person name="Adriaenssens E.M."/>
            <person name="Foster-Nyarko E."/>
            <person name="Jarju S."/>
            <person name="Secka A."/>
            <person name="Antonio M."/>
            <person name="Oren A."/>
            <person name="Chaudhuri R.R."/>
            <person name="La Ragione R."/>
            <person name="Hildebrand F."/>
            <person name="Pallen M.J."/>
        </authorList>
    </citation>
    <scope>NUCLEOTIDE SEQUENCE</scope>
    <source>
        <strain evidence="3">ChiBcec2-4451</strain>
    </source>
</reference>
<evidence type="ECO:0000313" key="3">
    <source>
        <dbReference type="EMBL" id="HIV14028.1"/>
    </source>
</evidence>
<keyword evidence="2" id="KW-0472">Membrane</keyword>
<feature type="region of interest" description="Disordered" evidence="1">
    <location>
        <begin position="167"/>
        <end position="187"/>
    </location>
</feature>
<feature type="transmembrane region" description="Helical" evidence="2">
    <location>
        <begin position="126"/>
        <end position="143"/>
    </location>
</feature>
<organism evidence="3 4">
    <name type="scientific">Candidatus Pullilachnospira stercoravium</name>
    <dbReference type="NCBI Taxonomy" id="2840913"/>
    <lineage>
        <taxon>Bacteria</taxon>
        <taxon>Bacillati</taxon>
        <taxon>Bacillota</taxon>
        <taxon>Clostridia</taxon>
        <taxon>Lachnospirales</taxon>
        <taxon>Lachnospiraceae</taxon>
        <taxon>Lachnospiraceae incertae sedis</taxon>
        <taxon>Candidatus Pullilachnospira</taxon>
    </lineage>
</organism>
<feature type="transmembrane region" description="Helical" evidence="2">
    <location>
        <begin position="61"/>
        <end position="87"/>
    </location>
</feature>
<accession>A0A9D1NXC6</accession>
<evidence type="ECO:0000313" key="4">
    <source>
        <dbReference type="Proteomes" id="UP000886723"/>
    </source>
</evidence>
<dbReference type="Proteomes" id="UP000886723">
    <property type="component" value="Unassembled WGS sequence"/>
</dbReference>
<keyword evidence="2" id="KW-0812">Transmembrane</keyword>
<feature type="transmembrane region" description="Helical" evidence="2">
    <location>
        <begin position="20"/>
        <end position="41"/>
    </location>
</feature>
<protein>
    <submittedName>
        <fullName evidence="3">Uncharacterized protein</fullName>
    </submittedName>
</protein>